<sequence>MKQNLKIECKGCLSFYIVALAVKSESQFLIVKGGGERWLSHNILAENDCRNPMHPMSNQYNAKYTKTSN</sequence>
<organism evidence="1 2">
    <name type="scientific">Glossina morsitans morsitans</name>
    <name type="common">Savannah tsetse fly</name>
    <dbReference type="NCBI Taxonomy" id="37546"/>
    <lineage>
        <taxon>Eukaryota</taxon>
        <taxon>Metazoa</taxon>
        <taxon>Ecdysozoa</taxon>
        <taxon>Arthropoda</taxon>
        <taxon>Hexapoda</taxon>
        <taxon>Insecta</taxon>
        <taxon>Pterygota</taxon>
        <taxon>Neoptera</taxon>
        <taxon>Endopterygota</taxon>
        <taxon>Diptera</taxon>
        <taxon>Brachycera</taxon>
        <taxon>Muscomorpha</taxon>
        <taxon>Hippoboscoidea</taxon>
        <taxon>Glossinidae</taxon>
        <taxon>Glossina</taxon>
    </lineage>
</organism>
<dbReference type="AlphaFoldDB" id="A0A1B0FBY1"/>
<accession>A0A1B0FBY1</accession>
<dbReference type="Proteomes" id="UP000092444">
    <property type="component" value="Unassembled WGS sequence"/>
</dbReference>
<dbReference type="EMBL" id="CCAG010016283">
    <property type="status" value="NOT_ANNOTATED_CDS"/>
    <property type="molecule type" value="Genomic_DNA"/>
</dbReference>
<dbReference type="EnsemblMetazoa" id="GMOY001060-RA">
    <property type="protein sequence ID" value="GMOY001060-PA"/>
    <property type="gene ID" value="GMOY001060"/>
</dbReference>
<evidence type="ECO:0000313" key="2">
    <source>
        <dbReference type="Proteomes" id="UP000092444"/>
    </source>
</evidence>
<name>A0A1B0FBY1_GLOMM</name>
<protein>
    <submittedName>
        <fullName evidence="1">Uncharacterized protein</fullName>
    </submittedName>
</protein>
<reference evidence="1" key="1">
    <citation type="submission" date="2020-05" db="UniProtKB">
        <authorList>
            <consortium name="EnsemblMetazoa"/>
        </authorList>
    </citation>
    <scope>IDENTIFICATION</scope>
    <source>
        <strain evidence="1">Yale</strain>
    </source>
</reference>
<proteinExistence type="predicted"/>
<keyword evidence="2" id="KW-1185">Reference proteome</keyword>
<dbReference type="VEuPathDB" id="VectorBase:GMOY001060"/>
<evidence type="ECO:0000313" key="1">
    <source>
        <dbReference type="EnsemblMetazoa" id="GMOY001060-PA"/>
    </source>
</evidence>